<feature type="compositionally biased region" description="Polar residues" evidence="1">
    <location>
        <begin position="465"/>
        <end position="474"/>
    </location>
</feature>
<reference evidence="2 3" key="1">
    <citation type="submission" date="2019-06" db="EMBL/GenBank/DDBJ databases">
        <title>Wine fermentation using esterase from Monascus purpureus.</title>
        <authorList>
            <person name="Geng C."/>
            <person name="Zhang Y."/>
        </authorList>
    </citation>
    <scope>NUCLEOTIDE SEQUENCE [LARGE SCALE GENOMIC DNA]</scope>
    <source>
        <strain evidence="2">HQ1</strain>
    </source>
</reference>
<feature type="compositionally biased region" description="Polar residues" evidence="1">
    <location>
        <begin position="384"/>
        <end position="397"/>
    </location>
</feature>
<dbReference type="AlphaFoldDB" id="A0A507QMY8"/>
<feature type="compositionally biased region" description="Basic and acidic residues" evidence="1">
    <location>
        <begin position="331"/>
        <end position="342"/>
    </location>
</feature>
<comment type="caution">
    <text evidence="2">The sequence shown here is derived from an EMBL/GenBank/DDBJ whole genome shotgun (WGS) entry which is preliminary data.</text>
</comment>
<feature type="region of interest" description="Disordered" evidence="1">
    <location>
        <begin position="283"/>
        <end position="474"/>
    </location>
</feature>
<protein>
    <submittedName>
        <fullName evidence="2">Uncharacterized protein</fullName>
    </submittedName>
</protein>
<dbReference type="OrthoDB" id="5398515at2759"/>
<name>A0A507QMY8_MONPU</name>
<feature type="compositionally biased region" description="Pro residues" evidence="1">
    <location>
        <begin position="1"/>
        <end position="17"/>
    </location>
</feature>
<proteinExistence type="predicted"/>
<dbReference type="EMBL" id="VIFY01000223">
    <property type="protein sequence ID" value="TQB68367.1"/>
    <property type="molecule type" value="Genomic_DNA"/>
</dbReference>
<feature type="compositionally biased region" description="Polar residues" evidence="1">
    <location>
        <begin position="161"/>
        <end position="173"/>
    </location>
</feature>
<feature type="compositionally biased region" description="Basic and acidic residues" evidence="1">
    <location>
        <begin position="56"/>
        <end position="69"/>
    </location>
</feature>
<accession>A0A507QMY8</accession>
<feature type="compositionally biased region" description="Basic and acidic residues" evidence="1">
    <location>
        <begin position="122"/>
        <end position="135"/>
    </location>
</feature>
<feature type="compositionally biased region" description="Basic and acidic residues" evidence="1">
    <location>
        <begin position="202"/>
        <end position="229"/>
    </location>
</feature>
<evidence type="ECO:0000256" key="1">
    <source>
        <dbReference type="SAM" id="MobiDB-lite"/>
    </source>
</evidence>
<feature type="compositionally biased region" description="Basic and acidic residues" evidence="1">
    <location>
        <begin position="403"/>
        <end position="412"/>
    </location>
</feature>
<gene>
    <name evidence="2" type="ORF">MPDQ_003558</name>
</gene>
<feature type="compositionally biased region" description="Low complexity" evidence="1">
    <location>
        <begin position="103"/>
        <end position="118"/>
    </location>
</feature>
<feature type="compositionally biased region" description="Basic and acidic residues" evidence="1">
    <location>
        <begin position="351"/>
        <end position="369"/>
    </location>
</feature>
<feature type="region of interest" description="Disordered" evidence="1">
    <location>
        <begin position="1"/>
        <end position="252"/>
    </location>
</feature>
<dbReference type="Proteomes" id="UP000319663">
    <property type="component" value="Unassembled WGS sequence"/>
</dbReference>
<keyword evidence="3" id="KW-1185">Reference proteome</keyword>
<evidence type="ECO:0000313" key="2">
    <source>
        <dbReference type="EMBL" id="TQB68367.1"/>
    </source>
</evidence>
<organism evidence="2 3">
    <name type="scientific">Monascus purpureus</name>
    <name type="common">Red mold</name>
    <name type="synonym">Monascus anka</name>
    <dbReference type="NCBI Taxonomy" id="5098"/>
    <lineage>
        <taxon>Eukaryota</taxon>
        <taxon>Fungi</taxon>
        <taxon>Dikarya</taxon>
        <taxon>Ascomycota</taxon>
        <taxon>Pezizomycotina</taxon>
        <taxon>Eurotiomycetes</taxon>
        <taxon>Eurotiomycetidae</taxon>
        <taxon>Eurotiales</taxon>
        <taxon>Aspergillaceae</taxon>
        <taxon>Monascus</taxon>
    </lineage>
</organism>
<evidence type="ECO:0000313" key="3">
    <source>
        <dbReference type="Proteomes" id="UP000319663"/>
    </source>
</evidence>
<sequence>MATTPPPSELRIPPTPRHGPGYDSYEPYAPRHSARLASQRSRERRSTPPPSLPNEQVREFRKGTRKQGDTEAGALSPSESIHGSPRKDQLGRLGGCVPTNSLDNAPSPVNDNNNPSDPFDSESTHFKQPSLHEFRTTITNGMLPTPAKTPRKKAVGDVSAASRTLFPSSSTTGRNKKGKKPSAFSLDSFGDEPSGSQTKIEIYTDSRDRIPEVHEHEGNPFYKKPDEKTAAAATRNSAVRPSRRHMVEEVKRDKEVEEAFERDDGMIYVFRGRKVFRKFQDDAFNGQSDDDDDDLGLLAAHPDLIDPSIPTNVRPLTRSSIKPRVLFPSARSRESKNNHASDADEEAATDIEDHVLPQEDSSENIHQEDAEAPEQYVTPHARSTVATPASPGATTRSLRPRQKHEGSSHHETPTTSQPKRKHASPFDGWLRKKQAPTGAVSKSKKRDAGTVSSPGGPATKKSRGTRASATSVLA</sequence>